<dbReference type="Pfam" id="PF17940">
    <property type="entry name" value="TetR_C_31"/>
    <property type="match status" value="1"/>
</dbReference>
<dbReference type="InterPro" id="IPR009057">
    <property type="entry name" value="Homeodomain-like_sf"/>
</dbReference>
<evidence type="ECO:0000313" key="3">
    <source>
        <dbReference type="Proteomes" id="UP000192674"/>
    </source>
</evidence>
<dbReference type="InterPro" id="IPR036271">
    <property type="entry name" value="Tet_transcr_reg_TetR-rel_C_sf"/>
</dbReference>
<evidence type="ECO:0000259" key="1">
    <source>
        <dbReference type="Pfam" id="PF17940"/>
    </source>
</evidence>
<evidence type="ECO:0000313" key="2">
    <source>
        <dbReference type="EMBL" id="SMC60109.1"/>
    </source>
</evidence>
<dbReference type="Proteomes" id="UP000192674">
    <property type="component" value="Unassembled WGS sequence"/>
</dbReference>
<sequence length="196" mass="21857">MQYYSRVPTRRNEILIGAVSVLARGGPRALTHLSVDAAAELPKGSTSNHFRTRDALIQGVLGHLVKTEQSLLGDLLGKVEGVVDREAFARRLTDMVLYMTDQARELTLARRAIFLEAAWRPEIADQILGWSVRYWQLGGRWLDRLGSPDPEGHARILLACLDGLITEVLTRPLPALDIQRATRIIVDGLLDEREVS</sequence>
<organism evidence="2 3">
    <name type="scientific">Kibdelosporangium aridum</name>
    <dbReference type="NCBI Taxonomy" id="2030"/>
    <lineage>
        <taxon>Bacteria</taxon>
        <taxon>Bacillati</taxon>
        <taxon>Actinomycetota</taxon>
        <taxon>Actinomycetes</taxon>
        <taxon>Pseudonocardiales</taxon>
        <taxon>Pseudonocardiaceae</taxon>
        <taxon>Kibdelosporangium</taxon>
    </lineage>
</organism>
<dbReference type="SUPFAM" id="SSF48498">
    <property type="entry name" value="Tetracyclin repressor-like, C-terminal domain"/>
    <property type="match status" value="1"/>
</dbReference>
<proteinExistence type="predicted"/>
<feature type="domain" description="Tetracyclin repressor-like C-terminal group 31" evidence="1">
    <location>
        <begin position="84"/>
        <end position="191"/>
    </location>
</feature>
<dbReference type="EMBL" id="FWXV01000001">
    <property type="protein sequence ID" value="SMC60109.1"/>
    <property type="molecule type" value="Genomic_DNA"/>
</dbReference>
<protein>
    <submittedName>
        <fullName evidence="2">Transcriptional regulator, TetR family</fullName>
    </submittedName>
</protein>
<dbReference type="InterPro" id="IPR041583">
    <property type="entry name" value="TetR_C_31"/>
</dbReference>
<dbReference type="Gene3D" id="1.10.357.10">
    <property type="entry name" value="Tetracycline Repressor, domain 2"/>
    <property type="match status" value="1"/>
</dbReference>
<name>A0A1W2AHB1_KIBAR</name>
<dbReference type="AlphaFoldDB" id="A0A1W2AHB1"/>
<keyword evidence="3" id="KW-1185">Reference proteome</keyword>
<reference evidence="2 3" key="1">
    <citation type="submission" date="2017-04" db="EMBL/GenBank/DDBJ databases">
        <authorList>
            <person name="Afonso C.L."/>
            <person name="Miller P.J."/>
            <person name="Scott M.A."/>
            <person name="Spackman E."/>
            <person name="Goraichik I."/>
            <person name="Dimitrov K.M."/>
            <person name="Suarez D.L."/>
            <person name="Swayne D.E."/>
        </authorList>
    </citation>
    <scope>NUCLEOTIDE SEQUENCE [LARGE SCALE GENOMIC DNA]</scope>
    <source>
        <strain evidence="2 3">DSM 43828</strain>
    </source>
</reference>
<accession>A0A1W2AHB1</accession>
<gene>
    <name evidence="2" type="ORF">SAMN05661093_00825</name>
</gene>
<dbReference type="SUPFAM" id="SSF46689">
    <property type="entry name" value="Homeodomain-like"/>
    <property type="match status" value="1"/>
</dbReference>